<dbReference type="EMBL" id="APAU02000009">
    <property type="protein sequence ID" value="EUB63017.1"/>
    <property type="molecule type" value="Genomic_DNA"/>
</dbReference>
<evidence type="ECO:0000313" key="2">
    <source>
        <dbReference type="Proteomes" id="UP000019149"/>
    </source>
</evidence>
<comment type="caution">
    <text evidence="1">The sequence shown here is derived from an EMBL/GenBank/DDBJ whole genome shotgun (WGS) entry which is preliminary data.</text>
</comment>
<dbReference type="RefSeq" id="XP_024354213.1">
    <property type="nucleotide sequence ID" value="XM_024491360.1"/>
</dbReference>
<accession>W6UWY5</accession>
<protein>
    <submittedName>
        <fullName evidence="1">Uncharacterized protein</fullName>
    </submittedName>
</protein>
<dbReference type="CTD" id="36337826"/>
<evidence type="ECO:0000313" key="1">
    <source>
        <dbReference type="EMBL" id="EUB63017.1"/>
    </source>
</evidence>
<name>W6UWY5_ECHGR</name>
<sequence>MSTLRAARSFFGPLPAARKLECPQRWAWSRRFQFLPHTGGVTAMRHLSSPGCAGVCVYEVVKTSLKRHALMCVRAHNYRGVNASLAPPPAHCRCFIALITPSLSLAFAPFASRSHSLTHSLSSAHSF</sequence>
<dbReference type="KEGG" id="egl:EGR_02111"/>
<organism evidence="1 2">
    <name type="scientific">Echinococcus granulosus</name>
    <name type="common">Hydatid tapeworm</name>
    <dbReference type="NCBI Taxonomy" id="6210"/>
    <lineage>
        <taxon>Eukaryota</taxon>
        <taxon>Metazoa</taxon>
        <taxon>Spiralia</taxon>
        <taxon>Lophotrochozoa</taxon>
        <taxon>Platyhelminthes</taxon>
        <taxon>Cestoda</taxon>
        <taxon>Eucestoda</taxon>
        <taxon>Cyclophyllidea</taxon>
        <taxon>Taeniidae</taxon>
        <taxon>Echinococcus</taxon>
        <taxon>Echinococcus granulosus group</taxon>
    </lineage>
</organism>
<proteinExistence type="predicted"/>
<gene>
    <name evidence="1" type="ORF">EGR_02111</name>
</gene>
<dbReference type="Proteomes" id="UP000019149">
    <property type="component" value="Unassembled WGS sequence"/>
</dbReference>
<keyword evidence="2" id="KW-1185">Reference proteome</keyword>
<dbReference type="AlphaFoldDB" id="W6UWY5"/>
<dbReference type="GeneID" id="36337826"/>
<reference evidence="1 2" key="1">
    <citation type="journal article" date="2013" name="Nat. Genet.">
        <title>The genome of the hydatid tapeworm Echinococcus granulosus.</title>
        <authorList>
            <person name="Zheng H."/>
            <person name="Zhang W."/>
            <person name="Zhang L."/>
            <person name="Zhang Z."/>
            <person name="Li J."/>
            <person name="Lu G."/>
            <person name="Zhu Y."/>
            <person name="Wang Y."/>
            <person name="Huang Y."/>
            <person name="Liu J."/>
            <person name="Kang H."/>
            <person name="Chen J."/>
            <person name="Wang L."/>
            <person name="Chen A."/>
            <person name="Yu S."/>
            <person name="Gao Z."/>
            <person name="Jin L."/>
            <person name="Gu W."/>
            <person name="Wang Z."/>
            <person name="Zhao L."/>
            <person name="Shi B."/>
            <person name="Wen H."/>
            <person name="Lin R."/>
            <person name="Jones M.K."/>
            <person name="Brejova B."/>
            <person name="Vinar T."/>
            <person name="Zhao G."/>
            <person name="McManus D.P."/>
            <person name="Chen Z."/>
            <person name="Zhou Y."/>
            <person name="Wang S."/>
        </authorList>
    </citation>
    <scope>NUCLEOTIDE SEQUENCE [LARGE SCALE GENOMIC DNA]</scope>
</reference>